<feature type="binding site" evidence="3">
    <location>
        <position position="273"/>
    </location>
    <ligand>
        <name>Cu cation</name>
        <dbReference type="ChEBI" id="CHEBI:23378"/>
    </ligand>
</feature>
<dbReference type="PANTHER" id="PTHR12151">
    <property type="entry name" value="ELECTRON TRANSPORT PROTIN SCO1/SENC FAMILY MEMBER"/>
    <property type="match status" value="1"/>
</dbReference>
<gene>
    <name evidence="6" type="ORF">HDF16_000040</name>
</gene>
<evidence type="ECO:0000256" key="4">
    <source>
        <dbReference type="PIRSR" id="PIRSR603782-2"/>
    </source>
</evidence>
<comment type="caution">
    <text evidence="6">The sequence shown here is derived from an EMBL/GenBank/DDBJ whole genome shotgun (WGS) entry which is preliminary data.</text>
</comment>
<dbReference type="InterPro" id="IPR042230">
    <property type="entry name" value="CusF_sf"/>
</dbReference>
<name>A0A7W7Z8S1_9BACT</name>
<dbReference type="Proteomes" id="UP000540989">
    <property type="component" value="Unassembled WGS sequence"/>
</dbReference>
<comment type="similarity">
    <text evidence="1">Belongs to the SCO1/2 family.</text>
</comment>
<sequence length="309" mass="33618">MQRVVEGRWERFAGLFVVLFLAAMVSGCRQAAAPPAASGITRDFKIRGKVLATDVAAGKITLDHEAVPGFMDAMIMPYKLADPSIMSELHPGDKIVADVLVDQIDADPAGGYKNARLTDVVVVAQSKPDYKPAVQFHVPTAGDQVPNFALLNQSGKTIHLDQFKGKVVLMTFIYTRCTLADFCPRMSRNFAEIDKALQGDPATYDKTHLLSVSFDPTYDTPAVLKSYGGAYTGNYTKEKFAHWDFAAPPVKELPEMTQFFDVGVTPDGKALTHSLSTVLIGKDGKVIAWYPTNDWVPSEMVAAVKNAAA</sequence>
<feature type="binding site" evidence="3">
    <location>
        <position position="183"/>
    </location>
    <ligand>
        <name>Cu cation</name>
        <dbReference type="ChEBI" id="CHEBI:23378"/>
    </ligand>
</feature>
<evidence type="ECO:0000313" key="6">
    <source>
        <dbReference type="EMBL" id="MBB5055371.1"/>
    </source>
</evidence>
<evidence type="ECO:0000256" key="2">
    <source>
        <dbReference type="ARBA" id="ARBA00023008"/>
    </source>
</evidence>
<organism evidence="6 7">
    <name type="scientific">Granulicella aggregans</name>
    <dbReference type="NCBI Taxonomy" id="474949"/>
    <lineage>
        <taxon>Bacteria</taxon>
        <taxon>Pseudomonadati</taxon>
        <taxon>Acidobacteriota</taxon>
        <taxon>Terriglobia</taxon>
        <taxon>Terriglobales</taxon>
        <taxon>Acidobacteriaceae</taxon>
        <taxon>Granulicella</taxon>
    </lineage>
</organism>
<dbReference type="RefSeq" id="WP_184213016.1">
    <property type="nucleotide sequence ID" value="NZ_JACHIP010000001.1"/>
</dbReference>
<dbReference type="PANTHER" id="PTHR12151:SF25">
    <property type="entry name" value="LINALOOL DEHYDRATASE_ISOMERASE DOMAIN-CONTAINING PROTEIN"/>
    <property type="match status" value="1"/>
</dbReference>
<dbReference type="CDD" id="cd02968">
    <property type="entry name" value="SCO"/>
    <property type="match status" value="1"/>
</dbReference>
<dbReference type="AlphaFoldDB" id="A0A7W7Z8S1"/>
<dbReference type="InterPro" id="IPR003782">
    <property type="entry name" value="SCO1/SenC"/>
</dbReference>
<dbReference type="Pfam" id="PF02630">
    <property type="entry name" value="SCO1-SenC"/>
    <property type="match status" value="1"/>
</dbReference>
<dbReference type="InterPro" id="IPR021647">
    <property type="entry name" value="CusF_Ec"/>
</dbReference>
<feature type="domain" description="Thioredoxin" evidence="5">
    <location>
        <begin position="139"/>
        <end position="309"/>
    </location>
</feature>
<dbReference type="SUPFAM" id="SSF52833">
    <property type="entry name" value="Thioredoxin-like"/>
    <property type="match status" value="1"/>
</dbReference>
<evidence type="ECO:0000256" key="1">
    <source>
        <dbReference type="ARBA" id="ARBA00010996"/>
    </source>
</evidence>
<keyword evidence="2 3" id="KW-0186">Copper</keyword>
<dbReference type="EMBL" id="JACHIP010000001">
    <property type="protein sequence ID" value="MBB5055371.1"/>
    <property type="molecule type" value="Genomic_DNA"/>
</dbReference>
<feature type="binding site" evidence="3">
    <location>
        <position position="177"/>
    </location>
    <ligand>
        <name>Cu cation</name>
        <dbReference type="ChEBI" id="CHEBI:23378"/>
    </ligand>
</feature>
<feature type="disulfide bond" description="Redox-active" evidence="4">
    <location>
        <begin position="177"/>
        <end position="183"/>
    </location>
</feature>
<dbReference type="PROSITE" id="PS51352">
    <property type="entry name" value="THIOREDOXIN_2"/>
    <property type="match status" value="1"/>
</dbReference>
<dbReference type="InterPro" id="IPR036249">
    <property type="entry name" value="Thioredoxin-like_sf"/>
</dbReference>
<dbReference type="InterPro" id="IPR013766">
    <property type="entry name" value="Thioredoxin_domain"/>
</dbReference>
<dbReference type="PROSITE" id="PS51257">
    <property type="entry name" value="PROKAR_LIPOPROTEIN"/>
    <property type="match status" value="1"/>
</dbReference>
<proteinExistence type="inferred from homology"/>
<evidence type="ECO:0000256" key="3">
    <source>
        <dbReference type="PIRSR" id="PIRSR603782-1"/>
    </source>
</evidence>
<keyword evidence="4" id="KW-1015">Disulfide bond</keyword>
<dbReference type="Gene3D" id="3.40.30.10">
    <property type="entry name" value="Glutaredoxin"/>
    <property type="match status" value="1"/>
</dbReference>
<evidence type="ECO:0000259" key="5">
    <source>
        <dbReference type="PROSITE" id="PS51352"/>
    </source>
</evidence>
<protein>
    <submittedName>
        <fullName evidence="6">Protein SCO1/2</fullName>
    </submittedName>
</protein>
<evidence type="ECO:0000313" key="7">
    <source>
        <dbReference type="Proteomes" id="UP000540989"/>
    </source>
</evidence>
<accession>A0A7W7Z8S1</accession>
<dbReference type="GO" id="GO:0046872">
    <property type="term" value="F:metal ion binding"/>
    <property type="evidence" value="ECO:0007669"/>
    <property type="project" value="UniProtKB-KW"/>
</dbReference>
<reference evidence="6 7" key="1">
    <citation type="submission" date="2020-08" db="EMBL/GenBank/DDBJ databases">
        <title>Genomic Encyclopedia of Type Strains, Phase IV (KMG-V): Genome sequencing to study the core and pangenomes of soil and plant-associated prokaryotes.</title>
        <authorList>
            <person name="Whitman W."/>
        </authorList>
    </citation>
    <scope>NUCLEOTIDE SEQUENCE [LARGE SCALE GENOMIC DNA]</scope>
    <source>
        <strain evidence="6 7">M8UP14</strain>
    </source>
</reference>
<keyword evidence="3" id="KW-0479">Metal-binding</keyword>
<dbReference type="Gene3D" id="2.40.50.320">
    <property type="entry name" value="Copper binding periplasmic protein CusF"/>
    <property type="match status" value="1"/>
</dbReference>
<dbReference type="Pfam" id="PF11604">
    <property type="entry name" value="CusF_Ec"/>
    <property type="match status" value="1"/>
</dbReference>
<keyword evidence="7" id="KW-1185">Reference proteome</keyword>